<sequence length="171" mass="18095">MAPPPSNGVVSPFVCLIVRVLTLICLLISLILLTTATATASVSDYGDIKVRFKDFRAFRYLCAAIVIGVAYTLVQTAFTVFQVSTGTRFGGNGLVYIDFYADKVVSCILATGAAASFGMTQDLKIMVDVSGLGITHFINVTNAAASLCFLGFLFSFVSSVFSSFALPKTAA</sequence>
<feature type="transmembrane region" description="Helical" evidence="8">
    <location>
        <begin position="143"/>
        <end position="166"/>
    </location>
</feature>
<reference evidence="11" key="1">
    <citation type="submission" date="2025-08" db="UniProtKB">
        <authorList>
            <consortium name="RefSeq"/>
        </authorList>
    </citation>
    <scope>IDENTIFICATION</scope>
</reference>
<evidence type="ECO:0000256" key="3">
    <source>
        <dbReference type="ARBA" id="ARBA00011489"/>
    </source>
</evidence>
<feature type="domain" description="Casparian strip membrane protein" evidence="9">
    <location>
        <begin position="16"/>
        <end position="154"/>
    </location>
</feature>
<dbReference type="OrthoDB" id="685197at2759"/>
<evidence type="ECO:0000256" key="2">
    <source>
        <dbReference type="ARBA" id="ARBA00007651"/>
    </source>
</evidence>
<comment type="subcellular location">
    <subcellularLocation>
        <location evidence="1 8">Cell membrane</location>
        <topology evidence="1 8">Multi-pass membrane protein</topology>
    </subcellularLocation>
</comment>
<comment type="subunit">
    <text evidence="3 8">Homodimer and heterodimers.</text>
</comment>
<dbReference type="GO" id="GO:0005886">
    <property type="term" value="C:plasma membrane"/>
    <property type="evidence" value="ECO:0007669"/>
    <property type="project" value="UniProtKB-SubCell"/>
</dbReference>
<evidence type="ECO:0000313" key="11">
    <source>
        <dbReference type="RefSeq" id="XP_011091464.1"/>
    </source>
</evidence>
<name>A0A6I9UBI4_SESIN</name>
<feature type="transmembrane region" description="Helical" evidence="8">
    <location>
        <begin position="57"/>
        <end position="78"/>
    </location>
</feature>
<dbReference type="FunCoup" id="A0A6I9UBI4">
    <property type="interactions" value="252"/>
</dbReference>
<dbReference type="Pfam" id="PF04535">
    <property type="entry name" value="CASP_dom"/>
    <property type="match status" value="1"/>
</dbReference>
<evidence type="ECO:0000256" key="4">
    <source>
        <dbReference type="ARBA" id="ARBA00022475"/>
    </source>
</evidence>
<dbReference type="PANTHER" id="PTHR33573">
    <property type="entry name" value="CASP-LIKE PROTEIN 4A4"/>
    <property type="match status" value="1"/>
</dbReference>
<evidence type="ECO:0000259" key="9">
    <source>
        <dbReference type="Pfam" id="PF04535"/>
    </source>
</evidence>
<dbReference type="InterPro" id="IPR006702">
    <property type="entry name" value="CASP_dom"/>
</dbReference>
<dbReference type="AlphaFoldDB" id="A0A6I9UBI4"/>
<keyword evidence="4 8" id="KW-1003">Cell membrane</keyword>
<keyword evidence="5 8" id="KW-0812">Transmembrane</keyword>
<dbReference type="PANTHER" id="PTHR33573:SF40">
    <property type="entry name" value="CASP-LIKE PROTEIN 4D2"/>
    <property type="match status" value="1"/>
</dbReference>
<evidence type="ECO:0000256" key="8">
    <source>
        <dbReference type="RuleBase" id="RU361233"/>
    </source>
</evidence>
<keyword evidence="10" id="KW-1185">Reference proteome</keyword>
<proteinExistence type="inferred from homology"/>
<keyword evidence="6 8" id="KW-1133">Transmembrane helix</keyword>
<dbReference type="KEGG" id="sind:105171906"/>
<accession>A0A6I9UBI4</accession>
<protein>
    <recommendedName>
        <fullName evidence="8">CASP-like protein</fullName>
    </recommendedName>
</protein>
<organism evidence="10 11">
    <name type="scientific">Sesamum indicum</name>
    <name type="common">Oriental sesame</name>
    <name type="synonym">Sesamum orientale</name>
    <dbReference type="NCBI Taxonomy" id="4182"/>
    <lineage>
        <taxon>Eukaryota</taxon>
        <taxon>Viridiplantae</taxon>
        <taxon>Streptophyta</taxon>
        <taxon>Embryophyta</taxon>
        <taxon>Tracheophyta</taxon>
        <taxon>Spermatophyta</taxon>
        <taxon>Magnoliopsida</taxon>
        <taxon>eudicotyledons</taxon>
        <taxon>Gunneridae</taxon>
        <taxon>Pentapetalae</taxon>
        <taxon>asterids</taxon>
        <taxon>lamiids</taxon>
        <taxon>Lamiales</taxon>
        <taxon>Pedaliaceae</taxon>
        <taxon>Sesamum</taxon>
    </lineage>
</organism>
<feature type="transmembrane region" description="Helical" evidence="8">
    <location>
        <begin position="16"/>
        <end position="36"/>
    </location>
</feature>
<keyword evidence="7 8" id="KW-0472">Membrane</keyword>
<dbReference type="GeneID" id="105171906"/>
<evidence type="ECO:0000256" key="6">
    <source>
        <dbReference type="ARBA" id="ARBA00022989"/>
    </source>
</evidence>
<evidence type="ECO:0000256" key="1">
    <source>
        <dbReference type="ARBA" id="ARBA00004651"/>
    </source>
</evidence>
<comment type="similarity">
    <text evidence="2 8">Belongs to the Casparian strip membrane proteins (CASP) family.</text>
</comment>
<gene>
    <name evidence="11" type="primary">LOC105171906</name>
</gene>
<evidence type="ECO:0000313" key="10">
    <source>
        <dbReference type="Proteomes" id="UP000504604"/>
    </source>
</evidence>
<dbReference type="InParanoid" id="A0A6I9UBI4"/>
<comment type="caution">
    <text evidence="8">Lacks conserved residue(s) required for the propagation of feature annotation.</text>
</comment>
<evidence type="ECO:0000256" key="5">
    <source>
        <dbReference type="ARBA" id="ARBA00022692"/>
    </source>
</evidence>
<evidence type="ECO:0000256" key="7">
    <source>
        <dbReference type="ARBA" id="ARBA00023136"/>
    </source>
</evidence>
<dbReference type="Proteomes" id="UP000504604">
    <property type="component" value="Linkage group LG10"/>
</dbReference>
<dbReference type="RefSeq" id="XP_011091464.1">
    <property type="nucleotide sequence ID" value="XM_011093162.2"/>
</dbReference>
<dbReference type="Gramene" id="SIN_1019038.t">
    <property type="protein sequence ID" value="SIN_1019038.t"/>
    <property type="gene ID" value="SIN_1019038"/>
</dbReference>